<name>A0ABD1DGX4_CULPP</name>
<dbReference type="Proteomes" id="UP001562425">
    <property type="component" value="Unassembled WGS sequence"/>
</dbReference>
<proteinExistence type="predicted"/>
<feature type="compositionally biased region" description="Polar residues" evidence="2">
    <location>
        <begin position="725"/>
        <end position="739"/>
    </location>
</feature>
<evidence type="ECO:0000313" key="6">
    <source>
        <dbReference type="Proteomes" id="UP001562425"/>
    </source>
</evidence>
<feature type="compositionally biased region" description="Polar residues" evidence="2">
    <location>
        <begin position="663"/>
        <end position="688"/>
    </location>
</feature>
<evidence type="ECO:0000256" key="1">
    <source>
        <dbReference type="ARBA" id="ARBA00023157"/>
    </source>
</evidence>
<comment type="caution">
    <text evidence="5">The sequence shown here is derived from an EMBL/GenBank/DDBJ whole genome shotgun (WGS) entry which is preliminary data.</text>
</comment>
<dbReference type="EMBL" id="JBEHCU010005706">
    <property type="protein sequence ID" value="KAL1398946.1"/>
    <property type="molecule type" value="Genomic_DNA"/>
</dbReference>
<feature type="compositionally biased region" description="Basic and acidic residues" evidence="2">
    <location>
        <begin position="754"/>
        <end position="769"/>
    </location>
</feature>
<keyword evidence="3" id="KW-0472">Membrane</keyword>
<keyword evidence="3" id="KW-0812">Transmembrane</keyword>
<gene>
    <name evidence="5" type="ORF">pipiens_008566</name>
</gene>
<evidence type="ECO:0000256" key="3">
    <source>
        <dbReference type="SAM" id="Phobius"/>
    </source>
</evidence>
<dbReference type="AlphaFoldDB" id="A0ABD1DGX4"/>
<dbReference type="SMART" id="SM00060">
    <property type="entry name" value="FN3"/>
    <property type="match status" value="2"/>
</dbReference>
<accession>A0ABD1DGX4</accession>
<feature type="domain" description="Fibronectin type-III" evidence="4">
    <location>
        <begin position="186"/>
        <end position="281"/>
    </location>
</feature>
<evidence type="ECO:0000313" key="5">
    <source>
        <dbReference type="EMBL" id="KAL1398946.1"/>
    </source>
</evidence>
<dbReference type="InterPro" id="IPR013783">
    <property type="entry name" value="Ig-like_fold"/>
</dbReference>
<feature type="transmembrane region" description="Helical" evidence="3">
    <location>
        <begin position="297"/>
        <end position="322"/>
    </location>
</feature>
<evidence type="ECO:0000256" key="2">
    <source>
        <dbReference type="SAM" id="MobiDB-lite"/>
    </source>
</evidence>
<feature type="region of interest" description="Disordered" evidence="2">
    <location>
        <begin position="642"/>
        <end position="775"/>
    </location>
</feature>
<reference evidence="5 6" key="1">
    <citation type="submission" date="2024-05" db="EMBL/GenBank/DDBJ databases">
        <title>Culex pipiens pipiens assembly and annotation.</title>
        <authorList>
            <person name="Alout H."/>
            <person name="Durand T."/>
        </authorList>
    </citation>
    <scope>NUCLEOTIDE SEQUENCE [LARGE SCALE GENOMIC DNA]</scope>
    <source>
        <strain evidence="5">HA-2024</strain>
        <tissue evidence="5">Whole body</tissue>
    </source>
</reference>
<sequence>MEAISSTVPSPQSNSVAHFEDNGGLTLKAVSKGDEGWYACAAINEAGSIVKKIFIKVLDKDESLEARKEQIHTYDQSRWVSEQFIVLNNVFTISASSIGVSWDVTDSATKMPLRMYYRIANEPMSSFLYNSSFESQVTTSNLKEFTLNDLRPFTEYEIFASIPEGLSGSVSNIRQGKTLDGAPSAAPTDVRVGVINTTAAFVRWSPPPTHLLNGELTGYKIQIKSNATNKVLGQMVLNSTTQSVVINSLTPGGMYIAKVASLTAGGIGPYSLPTTLHMDPQNIVRTDPTPSYWMSSWMSGTALVILCVCLIGGAVFAILWTVRKKQSVKASYPGPSVTTIIPDKQHTLWLHGNTLVKPSHSLDPPSTSEYAELTNNTQTIKNNTCIPPEPYATVTLQRGGTVSEEPCMKCSPVSSEYNAPLREPINISDVLPPPPDHPYGTYRPPMTIRTNPAALSPQMMRKNHAPPPMPNRWDTMPPPIPSFPQNWIRPHHPSAMTMNNGEMYSENDYESGSVLYEQCFRPDQQVNYFSQAGEPTEEFYRHMNMEFAEDMGFEPASPPAPCPETPFNSKYLTVNSEVSQTNGCNDDASMDGMKDALQEELRNTLKRKVKKQDVERGDPTKNHEIEKKIEVKRTDVELKVNNTCSDAGKSSSLLPPPKPARSMNGNSQTAELVKSPNATQSPSRTTILDTKIPNTLRKPVTSPKATPNDPSKKLLISHPKASFTLPRSNTRKAQQTEPTASKPVFRILTDLEQTEQRQEKEKIPSRPRADSPGAEPVLNSYVSFAKELANAPNNYPDTVTKTTTVGTLQEDLFYGNTNLRDIKIDIVENGQCKVVSK</sequence>
<protein>
    <recommendedName>
        <fullName evidence="4">Fibronectin type-III domain-containing protein</fullName>
    </recommendedName>
</protein>
<dbReference type="SUPFAM" id="SSF49265">
    <property type="entry name" value="Fibronectin type III"/>
    <property type="match status" value="1"/>
</dbReference>
<dbReference type="SUPFAM" id="SSF48726">
    <property type="entry name" value="Immunoglobulin"/>
    <property type="match status" value="1"/>
</dbReference>
<organism evidence="5 6">
    <name type="scientific">Culex pipiens pipiens</name>
    <name type="common">Northern house mosquito</name>
    <dbReference type="NCBI Taxonomy" id="38569"/>
    <lineage>
        <taxon>Eukaryota</taxon>
        <taxon>Metazoa</taxon>
        <taxon>Ecdysozoa</taxon>
        <taxon>Arthropoda</taxon>
        <taxon>Hexapoda</taxon>
        <taxon>Insecta</taxon>
        <taxon>Pterygota</taxon>
        <taxon>Neoptera</taxon>
        <taxon>Endopterygota</taxon>
        <taxon>Diptera</taxon>
        <taxon>Nematocera</taxon>
        <taxon>Culicoidea</taxon>
        <taxon>Culicidae</taxon>
        <taxon>Culicinae</taxon>
        <taxon>Culicini</taxon>
        <taxon>Culex</taxon>
        <taxon>Culex</taxon>
    </lineage>
</organism>
<dbReference type="InterPro" id="IPR036179">
    <property type="entry name" value="Ig-like_dom_sf"/>
</dbReference>
<dbReference type="PANTHER" id="PTHR44170">
    <property type="entry name" value="PROTEIN SIDEKICK"/>
    <property type="match status" value="1"/>
</dbReference>
<keyword evidence="3" id="KW-1133">Transmembrane helix</keyword>
<dbReference type="CDD" id="cd00063">
    <property type="entry name" value="FN3"/>
    <property type="match status" value="1"/>
</dbReference>
<evidence type="ECO:0000259" key="4">
    <source>
        <dbReference type="PROSITE" id="PS50853"/>
    </source>
</evidence>
<dbReference type="InterPro" id="IPR036116">
    <property type="entry name" value="FN3_sf"/>
</dbReference>
<dbReference type="PANTHER" id="PTHR44170:SF6">
    <property type="entry name" value="CONTACTIN"/>
    <property type="match status" value="1"/>
</dbReference>
<dbReference type="PROSITE" id="PS50853">
    <property type="entry name" value="FN3"/>
    <property type="match status" value="1"/>
</dbReference>
<dbReference type="Gene3D" id="2.60.40.10">
    <property type="entry name" value="Immunoglobulins"/>
    <property type="match status" value="3"/>
</dbReference>
<dbReference type="Pfam" id="PF00041">
    <property type="entry name" value="fn3"/>
    <property type="match status" value="1"/>
</dbReference>
<dbReference type="GO" id="GO:0016020">
    <property type="term" value="C:membrane"/>
    <property type="evidence" value="ECO:0007669"/>
    <property type="project" value="UniProtKB-SubCell"/>
</dbReference>
<keyword evidence="6" id="KW-1185">Reference proteome</keyword>
<dbReference type="InterPro" id="IPR003961">
    <property type="entry name" value="FN3_dom"/>
</dbReference>
<keyword evidence="1" id="KW-1015">Disulfide bond</keyword>